<evidence type="ECO:0000313" key="1">
    <source>
        <dbReference type="EMBL" id="MDV7268808.1"/>
    </source>
</evidence>
<name>A0AAE5AA42_9NOCA</name>
<organism evidence="1 2">
    <name type="scientific">Rhodococcus oxybenzonivorans</name>
    <dbReference type="NCBI Taxonomy" id="1990687"/>
    <lineage>
        <taxon>Bacteria</taxon>
        <taxon>Bacillati</taxon>
        <taxon>Actinomycetota</taxon>
        <taxon>Actinomycetes</taxon>
        <taxon>Mycobacteriales</taxon>
        <taxon>Nocardiaceae</taxon>
        <taxon>Rhodococcus</taxon>
    </lineage>
</organism>
<protein>
    <submittedName>
        <fullName evidence="1">Uncharacterized protein</fullName>
    </submittedName>
</protein>
<gene>
    <name evidence="1" type="ORF">R4315_30290</name>
</gene>
<dbReference type="RefSeq" id="WP_213574385.1">
    <property type="nucleotide sequence ID" value="NZ_JAWLUP010000219.1"/>
</dbReference>
<sequence length="48" mass="5094">MNAPHLVALVRADAKFEKGILIGNPTTTNQEVIGKPRDTTGCAMVNSL</sequence>
<comment type="caution">
    <text evidence="1">The sequence shown here is derived from an EMBL/GenBank/DDBJ whole genome shotgun (WGS) entry which is preliminary data.</text>
</comment>
<dbReference type="Proteomes" id="UP001185863">
    <property type="component" value="Unassembled WGS sequence"/>
</dbReference>
<reference evidence="1" key="1">
    <citation type="submission" date="2023-10" db="EMBL/GenBank/DDBJ databases">
        <title>Development of a sustainable strategy for remediation of hydrocarbon-contaminated territories based on the waste exchange concept.</title>
        <authorList>
            <person name="Krivoruchko A."/>
        </authorList>
    </citation>
    <scope>NUCLEOTIDE SEQUENCE</scope>
    <source>
        <strain evidence="1">IEGM 68</strain>
    </source>
</reference>
<dbReference type="EMBL" id="JAWLUP010000219">
    <property type="protein sequence ID" value="MDV7268808.1"/>
    <property type="molecule type" value="Genomic_DNA"/>
</dbReference>
<dbReference type="AlphaFoldDB" id="A0AAE5AA42"/>
<proteinExistence type="predicted"/>
<evidence type="ECO:0000313" key="2">
    <source>
        <dbReference type="Proteomes" id="UP001185863"/>
    </source>
</evidence>
<accession>A0AAE5AA42</accession>